<name>A0AAJ5Z771_9BASI</name>
<sequence>MVRAVLFDMDGLLIDSERIYTDVVNELLKPYGKEQTWDIKARLMGKPERDATLVLLSSLWPPNPDNPHDVERGFSHECPFTLDEFLQKRNALLLPAFERVPPMPGAERLVQHLAKHQIPICHGLGFHYTDEGRAFLEGIRNPGAEFDDTLAGREGDVLVFEDAVPGVQAGLAAGMKVQSCGFQMQM</sequence>
<protein>
    <submittedName>
        <fullName evidence="1">Pseudouridine 5'-phosphatase</fullName>
        <ecNumber evidence="1">3.1.3.96</ecNumber>
    </submittedName>
</protein>
<dbReference type="SUPFAM" id="SSF56784">
    <property type="entry name" value="HAD-like"/>
    <property type="match status" value="1"/>
</dbReference>
<proteinExistence type="predicted"/>
<keyword evidence="2" id="KW-1185">Reference proteome</keyword>
<evidence type="ECO:0000313" key="1">
    <source>
        <dbReference type="EMBL" id="WFD17179.1"/>
    </source>
</evidence>
<dbReference type="GO" id="GO:1990738">
    <property type="term" value="F:pseudouridine 5'-phosphatase activity"/>
    <property type="evidence" value="ECO:0007669"/>
    <property type="project" value="UniProtKB-EC"/>
</dbReference>
<dbReference type="InterPro" id="IPR036412">
    <property type="entry name" value="HAD-like_sf"/>
</dbReference>
<dbReference type="AlphaFoldDB" id="A0AAJ5Z771"/>
<dbReference type="Gene3D" id="1.10.150.240">
    <property type="entry name" value="Putative phosphatase, domain 2"/>
    <property type="match status" value="1"/>
</dbReference>
<dbReference type="InterPro" id="IPR023198">
    <property type="entry name" value="PGP-like_dom2"/>
</dbReference>
<reference evidence="1 2" key="1">
    <citation type="submission" date="2023-03" db="EMBL/GenBank/DDBJ databases">
        <title>Mating type loci evolution in Malassezia.</title>
        <authorList>
            <person name="Coelho M.A."/>
        </authorList>
    </citation>
    <scope>NUCLEOTIDE SEQUENCE [LARGE SCALE GENOMIC DNA]</scope>
    <source>
        <strain evidence="1 2">CBS 13387</strain>
    </source>
</reference>
<dbReference type="Proteomes" id="UP001217582">
    <property type="component" value="Chromosome 6"/>
</dbReference>
<accession>A0AAJ5Z771</accession>
<dbReference type="InterPro" id="IPR023214">
    <property type="entry name" value="HAD_sf"/>
</dbReference>
<gene>
    <name evidence="1" type="ORF">MARU1_003227</name>
</gene>
<keyword evidence="1" id="KW-0378">Hydrolase</keyword>
<dbReference type="FunFam" id="1.10.150.240:FF:000001">
    <property type="entry name" value="Haloacid dehalogenase-like hydrolase domain"/>
    <property type="match status" value="1"/>
</dbReference>
<dbReference type="PANTHER" id="PTHR18901:SF38">
    <property type="entry name" value="PSEUDOURIDINE-5'-PHOSPHATASE"/>
    <property type="match status" value="1"/>
</dbReference>
<dbReference type="Gene3D" id="3.40.50.1000">
    <property type="entry name" value="HAD superfamily/HAD-like"/>
    <property type="match status" value="1"/>
</dbReference>
<dbReference type="EMBL" id="CP119921">
    <property type="protein sequence ID" value="WFD17179.1"/>
    <property type="molecule type" value="Genomic_DNA"/>
</dbReference>
<evidence type="ECO:0000313" key="2">
    <source>
        <dbReference type="Proteomes" id="UP001217582"/>
    </source>
</evidence>
<dbReference type="EC" id="3.1.3.96" evidence="1"/>
<organism evidence="1 2">
    <name type="scientific">Malassezia arunalokei</name>
    <dbReference type="NCBI Taxonomy" id="1514897"/>
    <lineage>
        <taxon>Eukaryota</taxon>
        <taxon>Fungi</taxon>
        <taxon>Dikarya</taxon>
        <taxon>Basidiomycota</taxon>
        <taxon>Ustilaginomycotina</taxon>
        <taxon>Malasseziomycetes</taxon>
        <taxon>Malasseziales</taxon>
        <taxon>Malasseziaceae</taxon>
        <taxon>Malassezia</taxon>
    </lineage>
</organism>
<dbReference type="Pfam" id="PF00702">
    <property type="entry name" value="Hydrolase"/>
    <property type="match status" value="1"/>
</dbReference>
<dbReference type="PANTHER" id="PTHR18901">
    <property type="entry name" value="2-DEOXYGLUCOSE-6-PHOSPHATE PHOSPHATASE 2"/>
    <property type="match status" value="1"/>
</dbReference>